<proteinExistence type="predicted"/>
<reference evidence="1 2" key="1">
    <citation type="submission" date="2020-05" db="EMBL/GenBank/DDBJ databases">
        <authorList>
            <person name="Kim M.K."/>
        </authorList>
    </citation>
    <scope>NUCLEOTIDE SEQUENCE [LARGE SCALE GENOMIC DNA]</scope>
    <source>
        <strain evidence="1 2">BT25</strain>
    </source>
</reference>
<dbReference type="EMBL" id="JABUMX010000008">
    <property type="protein sequence ID" value="NTS33896.1"/>
    <property type="molecule type" value="Genomic_DNA"/>
</dbReference>
<dbReference type="RefSeq" id="WP_174208503.1">
    <property type="nucleotide sequence ID" value="NZ_JABUMX010000008.1"/>
</dbReference>
<protein>
    <submittedName>
        <fullName evidence="1">Uncharacterized protein</fullName>
    </submittedName>
</protein>
<sequence length="105" mass="10601">MATPTVSIIGNRATAQWAGETGTGGAVQLSLFPDKTVQATGTGTVSVQGSRDGTNWFALKNTNNTPAAISLAAASNAADTIRENPPFIRVVVAGGTATITITAIK</sequence>
<dbReference type="Proteomes" id="UP000550508">
    <property type="component" value="Unassembled WGS sequence"/>
</dbReference>
<organism evidence="1 2">
    <name type="scientific">Phyllobacterium pellucidum</name>
    <dbReference type="NCBI Taxonomy" id="2740464"/>
    <lineage>
        <taxon>Bacteria</taxon>
        <taxon>Pseudomonadati</taxon>
        <taxon>Pseudomonadota</taxon>
        <taxon>Alphaproteobacteria</taxon>
        <taxon>Hyphomicrobiales</taxon>
        <taxon>Phyllobacteriaceae</taxon>
        <taxon>Phyllobacterium</taxon>
    </lineage>
</organism>
<name>A0A849VVW4_9HYPH</name>
<keyword evidence="2" id="KW-1185">Reference proteome</keyword>
<comment type="caution">
    <text evidence="1">The sequence shown here is derived from an EMBL/GenBank/DDBJ whole genome shotgun (WGS) entry which is preliminary data.</text>
</comment>
<evidence type="ECO:0000313" key="2">
    <source>
        <dbReference type="Proteomes" id="UP000550508"/>
    </source>
</evidence>
<gene>
    <name evidence="1" type="ORF">HQ945_21790</name>
</gene>
<dbReference type="AlphaFoldDB" id="A0A849VVW4"/>
<accession>A0A849VVW4</accession>
<evidence type="ECO:0000313" key="1">
    <source>
        <dbReference type="EMBL" id="NTS33896.1"/>
    </source>
</evidence>